<evidence type="ECO:0000256" key="1">
    <source>
        <dbReference type="ARBA" id="ARBA00038125"/>
    </source>
</evidence>
<dbReference type="PROSITE" id="PS51257">
    <property type="entry name" value="PROKAR_LIPOPROTEIN"/>
    <property type="match status" value="1"/>
</dbReference>
<evidence type="ECO:0000256" key="3">
    <source>
        <dbReference type="SAM" id="MobiDB-lite"/>
    </source>
</evidence>
<accession>A0A5C6NPE2</accession>
<gene>
    <name evidence="4" type="ORF">D4764_19G0003570</name>
</gene>
<comment type="similarity">
    <text evidence="1">Belongs to the FAM89 family.</text>
</comment>
<organism evidence="4 5">
    <name type="scientific">Takifugu flavidus</name>
    <name type="common">sansaifugu</name>
    <dbReference type="NCBI Taxonomy" id="433684"/>
    <lineage>
        <taxon>Eukaryota</taxon>
        <taxon>Metazoa</taxon>
        <taxon>Chordata</taxon>
        <taxon>Craniata</taxon>
        <taxon>Vertebrata</taxon>
        <taxon>Euteleostomi</taxon>
        <taxon>Actinopterygii</taxon>
        <taxon>Neopterygii</taxon>
        <taxon>Teleostei</taxon>
        <taxon>Neoteleostei</taxon>
        <taxon>Acanthomorphata</taxon>
        <taxon>Eupercaria</taxon>
        <taxon>Tetraodontiformes</taxon>
        <taxon>Tetradontoidea</taxon>
        <taxon>Tetraodontidae</taxon>
        <taxon>Takifugu</taxon>
    </lineage>
</organism>
<dbReference type="EMBL" id="RHFK02000011">
    <property type="protein sequence ID" value="TWW68559.1"/>
    <property type="molecule type" value="Genomic_DNA"/>
</dbReference>
<feature type="region of interest" description="Disordered" evidence="3">
    <location>
        <begin position="256"/>
        <end position="296"/>
    </location>
</feature>
<evidence type="ECO:0000256" key="2">
    <source>
        <dbReference type="ARBA" id="ARBA00049748"/>
    </source>
</evidence>
<dbReference type="PANTHER" id="PTHR46949">
    <property type="entry name" value="LEUCINE REPEAT ADAPTER PROTEIN 25"/>
    <property type="match status" value="1"/>
</dbReference>
<name>A0A5C6NPE2_9TELE</name>
<sequence>MNGKSTNGSPGGMACIEGLPPLPKSLSGLLNSSGGSWREMERMYVKKTMIQDDLSRGRNNADSLLAHKPANLDAALALLRKEMAPNRPLETCSLHVPSLQSTIWCMNFRSKGEGEGGGGEGEIRCRVRLGQSPGQTGPVPVGLGRCPVGLGRSRVRLGRSWVGLGRCPVRLGRSPVGLGRSRSDWAGPGSDWAGPGSDWAGLSYREPVGLRQQDMSLLCQLWSLHESIQEYKGSCQDLSAASSLSMMDNGYFDEDDEYYAEPGANPPGEPEGEVAGLLAQNGSSKEDSWDSFRINI</sequence>
<proteinExistence type="inferred from homology"/>
<reference evidence="4 5" key="1">
    <citation type="submission" date="2019-04" db="EMBL/GenBank/DDBJ databases">
        <title>Chromosome genome assembly for Takifugu flavidus.</title>
        <authorList>
            <person name="Xiao S."/>
        </authorList>
    </citation>
    <scope>NUCLEOTIDE SEQUENCE [LARGE SCALE GENOMIC DNA]</scope>
    <source>
        <strain evidence="4">HTHZ2018</strain>
        <tissue evidence="4">Muscle</tissue>
    </source>
</reference>
<keyword evidence="5" id="KW-1185">Reference proteome</keyword>
<evidence type="ECO:0000313" key="5">
    <source>
        <dbReference type="Proteomes" id="UP000324091"/>
    </source>
</evidence>
<dbReference type="AlphaFoldDB" id="A0A5C6NPE2"/>
<dbReference type="PANTHER" id="PTHR46949:SF3">
    <property type="entry name" value="PROTEIN FAM89A"/>
    <property type="match status" value="1"/>
</dbReference>
<dbReference type="Proteomes" id="UP000324091">
    <property type="component" value="Chromosome 19"/>
</dbReference>
<evidence type="ECO:0000313" key="4">
    <source>
        <dbReference type="EMBL" id="TWW68559.1"/>
    </source>
</evidence>
<comment type="caution">
    <text evidence="4">The sequence shown here is derived from an EMBL/GenBank/DDBJ whole genome shotgun (WGS) entry which is preliminary data.</text>
</comment>
<protein>
    <recommendedName>
        <fullName evidence="2">Protein FAM89A</fullName>
    </recommendedName>
</protein>